<dbReference type="Proteomes" id="UP000199371">
    <property type="component" value="Unassembled WGS sequence"/>
</dbReference>
<feature type="domain" description="VOC" evidence="1">
    <location>
        <begin position="2"/>
        <end position="126"/>
    </location>
</feature>
<dbReference type="CDD" id="cd06587">
    <property type="entry name" value="VOC"/>
    <property type="match status" value="1"/>
</dbReference>
<dbReference type="InterPro" id="IPR004360">
    <property type="entry name" value="Glyas_Fos-R_dOase_dom"/>
</dbReference>
<keyword evidence="3" id="KW-1185">Reference proteome</keyword>
<evidence type="ECO:0000313" key="2">
    <source>
        <dbReference type="EMBL" id="SEH74586.1"/>
    </source>
</evidence>
<dbReference type="Pfam" id="PF00903">
    <property type="entry name" value="Glyoxalase"/>
    <property type="match status" value="1"/>
</dbReference>
<dbReference type="Gene3D" id="3.10.180.10">
    <property type="entry name" value="2,3-Dihydroxybiphenyl 1,2-Dioxygenase, domain 1"/>
    <property type="match status" value="1"/>
</dbReference>
<dbReference type="PROSITE" id="PS51819">
    <property type="entry name" value="VOC"/>
    <property type="match status" value="1"/>
</dbReference>
<dbReference type="InterPro" id="IPR029068">
    <property type="entry name" value="Glyas_Bleomycin-R_OHBP_Dase"/>
</dbReference>
<organism evidence="2 3">
    <name type="scientific">Rheinheimera pacifica</name>
    <dbReference type="NCBI Taxonomy" id="173990"/>
    <lineage>
        <taxon>Bacteria</taxon>
        <taxon>Pseudomonadati</taxon>
        <taxon>Pseudomonadota</taxon>
        <taxon>Gammaproteobacteria</taxon>
        <taxon>Chromatiales</taxon>
        <taxon>Chromatiaceae</taxon>
        <taxon>Rheinheimera</taxon>
    </lineage>
</organism>
<dbReference type="OrthoDB" id="9179860at2"/>
<accession>A0A1H6KSN0</accession>
<dbReference type="InterPro" id="IPR037523">
    <property type="entry name" value="VOC_core"/>
</dbReference>
<evidence type="ECO:0000259" key="1">
    <source>
        <dbReference type="PROSITE" id="PS51819"/>
    </source>
</evidence>
<dbReference type="STRING" id="173990.SAMN05660691_01207"/>
<dbReference type="AlphaFoldDB" id="A0A1H6KSN0"/>
<gene>
    <name evidence="2" type="ORF">SAMN05660691_01207</name>
</gene>
<dbReference type="RefSeq" id="WP_092791305.1">
    <property type="nucleotide sequence ID" value="NZ_FNXF01000003.1"/>
</dbReference>
<dbReference type="SUPFAM" id="SSF54593">
    <property type="entry name" value="Glyoxalase/Bleomycin resistance protein/Dihydroxybiphenyl dioxygenase"/>
    <property type="match status" value="1"/>
</dbReference>
<evidence type="ECO:0000313" key="3">
    <source>
        <dbReference type="Proteomes" id="UP000199371"/>
    </source>
</evidence>
<name>A0A1H6KSN0_9GAMM</name>
<proteinExistence type="predicted"/>
<protein>
    <submittedName>
        <fullName evidence="2">Glyoxalase-like domain-containing protein</fullName>
    </submittedName>
</protein>
<dbReference type="EMBL" id="FNXF01000003">
    <property type="protein sequence ID" value="SEH74586.1"/>
    <property type="molecule type" value="Genomic_DNA"/>
</dbReference>
<reference evidence="3" key="1">
    <citation type="submission" date="2016-10" db="EMBL/GenBank/DDBJ databases">
        <authorList>
            <person name="Varghese N."/>
            <person name="Submissions S."/>
        </authorList>
    </citation>
    <scope>NUCLEOTIDE SEQUENCE [LARGE SCALE GENOMIC DNA]</scope>
    <source>
        <strain evidence="3">DSM 17616</strain>
    </source>
</reference>
<sequence length="146" mass="16636">MYLEHVNLVVADIGAMLNFYRAAFPHWHIRDEGQGEWYGKPRKWLHFGDDYHYLALSDHGEGENRDLAGHSVGLAHFAYVTNNLNAVIARLNTAGFAIAKPGADDPYRKNIYFVDPAGFEVEFVEYLSDIPAERNLNQDKARKEVL</sequence>